<evidence type="ECO:0000256" key="1">
    <source>
        <dbReference type="SAM" id="Phobius"/>
    </source>
</evidence>
<gene>
    <name evidence="2" type="ORF">LO55_3618</name>
</gene>
<proteinExistence type="predicted"/>
<comment type="caution">
    <text evidence="2">The sequence shown here is derived from an EMBL/GenBank/DDBJ whole genome shotgun (WGS) entry which is preliminary data.</text>
</comment>
<sequence length="401" mass="43783">MLASWRRRLLPQPFLALFALRRRYLRQESQALYQRYGHALGIFGAFFALVLVERPSLLAAPILQFWRDPLAWRDNLVYLVGWLTVVGLWARVHRSFVRGAGFAVFARSASHGHYLAPRLDMALLLVALQWFIVPFAIAAWVVLAAGAGTVLFWGAFLVILLLTIAAARAVVFGAGRASRLRLSAVPALLAAAPLADGWPLVACLALLARELARPAPARASTRRDAGASGRLRGPGVWFLFQLHGRALWRSHLHVALPRIGAALFLHALCWAMIHLFGKEQDAAGFVTLACCASAYLLAGLYYAFWQARQPLQPFLRSLPFGTAKTMVAEHLVVLGAGAAVFGLAWLAHAQVADSLDVATVLLRRAGWSLMLLALLGAPILQRHQYGVAMKVALCAASLILM</sequence>
<reference evidence="2 3" key="1">
    <citation type="submission" date="2014-10" db="EMBL/GenBank/DDBJ databases">
        <authorList>
            <person name="Seo M.-J."/>
            <person name="Seok Y.J."/>
            <person name="Cha I.-T."/>
        </authorList>
    </citation>
    <scope>NUCLEOTIDE SEQUENCE [LARGE SCALE GENOMIC DNA]</scope>
    <source>
        <strain evidence="2 3">NEU</strain>
    </source>
</reference>
<name>A0A1S2NE79_9BURK</name>
<evidence type="ECO:0000313" key="2">
    <source>
        <dbReference type="EMBL" id="OIJ43368.1"/>
    </source>
</evidence>
<keyword evidence="1" id="KW-0812">Transmembrane</keyword>
<keyword evidence="1" id="KW-1133">Transmembrane helix</keyword>
<dbReference type="AlphaFoldDB" id="A0A1S2NE79"/>
<evidence type="ECO:0000313" key="3">
    <source>
        <dbReference type="Proteomes" id="UP000180246"/>
    </source>
</evidence>
<protein>
    <submittedName>
        <fullName evidence="2">Putative membrane protein</fullName>
    </submittedName>
</protein>
<feature type="transmembrane region" description="Helical" evidence="1">
    <location>
        <begin position="121"/>
        <end position="143"/>
    </location>
</feature>
<feature type="transmembrane region" description="Helical" evidence="1">
    <location>
        <begin position="360"/>
        <end position="380"/>
    </location>
</feature>
<accession>A0A1S2NE79</accession>
<feature type="transmembrane region" description="Helical" evidence="1">
    <location>
        <begin position="255"/>
        <end position="276"/>
    </location>
</feature>
<feature type="transmembrane region" description="Helical" evidence="1">
    <location>
        <begin position="282"/>
        <end position="305"/>
    </location>
</feature>
<feature type="transmembrane region" description="Helical" evidence="1">
    <location>
        <begin position="326"/>
        <end position="348"/>
    </location>
</feature>
<keyword evidence="1" id="KW-0472">Membrane</keyword>
<dbReference type="RefSeq" id="WP_071362499.1">
    <property type="nucleotide sequence ID" value="NZ_JRYB01000001.1"/>
</dbReference>
<dbReference type="Proteomes" id="UP000180246">
    <property type="component" value="Unassembled WGS sequence"/>
</dbReference>
<feature type="transmembrane region" description="Helical" evidence="1">
    <location>
        <begin position="150"/>
        <end position="172"/>
    </location>
</feature>
<dbReference type="EMBL" id="JRYB01000001">
    <property type="protein sequence ID" value="OIJ43368.1"/>
    <property type="molecule type" value="Genomic_DNA"/>
</dbReference>
<feature type="transmembrane region" description="Helical" evidence="1">
    <location>
        <begin position="75"/>
        <end position="92"/>
    </location>
</feature>
<organism evidence="2 3">
    <name type="scientific">Massilia timonae</name>
    <dbReference type="NCBI Taxonomy" id="47229"/>
    <lineage>
        <taxon>Bacteria</taxon>
        <taxon>Pseudomonadati</taxon>
        <taxon>Pseudomonadota</taxon>
        <taxon>Betaproteobacteria</taxon>
        <taxon>Burkholderiales</taxon>
        <taxon>Oxalobacteraceae</taxon>
        <taxon>Telluria group</taxon>
        <taxon>Massilia</taxon>
    </lineage>
</organism>
<feature type="transmembrane region" description="Helical" evidence="1">
    <location>
        <begin position="184"/>
        <end position="208"/>
    </location>
</feature>